<evidence type="ECO:0000313" key="2">
    <source>
        <dbReference type="EMBL" id="KRZ36720.1"/>
    </source>
</evidence>
<dbReference type="Proteomes" id="UP000054826">
    <property type="component" value="Unassembled WGS sequence"/>
</dbReference>
<comment type="caution">
    <text evidence="2">The sequence shown here is derived from an EMBL/GenBank/DDBJ whole genome shotgun (WGS) entry which is preliminary data.</text>
</comment>
<keyword evidence="1" id="KW-1133">Transmembrane helix</keyword>
<dbReference type="AlphaFoldDB" id="A0A0V1JP25"/>
<name>A0A0V1JP25_TRIPS</name>
<sequence length="454" mass="51520">MIKFMCQRRSDSFTTIPSQLFSDVLFDPFHRSLQSAKIIAFLVIVTVVVTLGILFHPTEATYYENNAGNCTANAQPKRIHEYNIPGHQRDSADEILFHFAVENCLICDRVDVQLVPFDQNVHVLQASLYRLHVLVEPLDDMPAGSGFVVATVEYQIVHRFEFDRHFFENENLLVLERKFTKRTIGLVGPFRFSLCRRFSLHACCVDGLLYRFFTASLVVGRILLTFNQIQLANFAVLRLDMSIPISTVDLFTKHCRRARNATFTELYRREEIIQLFHAGSAGSAATTAPRTPVDKFFQIQPDCFSFFRRVFSGEIGRVHSIELIGLTVGQSVPAAHVAGYFERLIAVEDPFQKWSKTVLDGIRAYSRHIFTPFLGKKKSNLGDLSCVNTASSNFLKDSRPFNQNGRTCIETPDGYRLEITSVASSNSTSEFTLTKALVRRTNFNFTLTFITCGK</sequence>
<evidence type="ECO:0000256" key="1">
    <source>
        <dbReference type="SAM" id="Phobius"/>
    </source>
</evidence>
<proteinExistence type="predicted"/>
<reference evidence="2 3" key="1">
    <citation type="submission" date="2015-01" db="EMBL/GenBank/DDBJ databases">
        <title>Evolution of Trichinella species and genotypes.</title>
        <authorList>
            <person name="Korhonen P.K."/>
            <person name="Edoardo P."/>
            <person name="Giuseppe L.R."/>
            <person name="Gasser R.B."/>
        </authorList>
    </citation>
    <scope>NUCLEOTIDE SEQUENCE [LARGE SCALE GENOMIC DNA]</scope>
    <source>
        <strain evidence="2">ISS176</strain>
    </source>
</reference>
<dbReference type="EMBL" id="JYDV01000068">
    <property type="protein sequence ID" value="KRZ36720.1"/>
    <property type="molecule type" value="Genomic_DNA"/>
</dbReference>
<gene>
    <name evidence="2" type="ORF">T4C_2476</name>
</gene>
<feature type="transmembrane region" description="Helical" evidence="1">
    <location>
        <begin position="38"/>
        <end position="56"/>
    </location>
</feature>
<organism evidence="2 3">
    <name type="scientific">Trichinella pseudospiralis</name>
    <name type="common">Parasitic roundworm</name>
    <dbReference type="NCBI Taxonomy" id="6337"/>
    <lineage>
        <taxon>Eukaryota</taxon>
        <taxon>Metazoa</taxon>
        <taxon>Ecdysozoa</taxon>
        <taxon>Nematoda</taxon>
        <taxon>Enoplea</taxon>
        <taxon>Dorylaimia</taxon>
        <taxon>Trichinellida</taxon>
        <taxon>Trichinellidae</taxon>
        <taxon>Trichinella</taxon>
    </lineage>
</organism>
<keyword evidence="1" id="KW-0812">Transmembrane</keyword>
<protein>
    <submittedName>
        <fullName evidence="2">Uncharacterized protein</fullName>
    </submittedName>
</protein>
<keyword evidence="1" id="KW-0472">Membrane</keyword>
<evidence type="ECO:0000313" key="3">
    <source>
        <dbReference type="Proteomes" id="UP000054826"/>
    </source>
</evidence>
<accession>A0A0V1JP25</accession>